<protein>
    <recommendedName>
        <fullName evidence="2">KIB1-4 beta-propeller domain-containing protein</fullName>
    </recommendedName>
</protein>
<dbReference type="AlphaFoldDB" id="A0A1E5UVF8"/>
<sequence length="172" mass="18675">MESIRGLELSGSPPQQAGGHVAEARDWAQLQQDLLTRIFSQLELPDLACSGAACTSWHLAYAAVRRFKLCSPGRQSPYLVYSSKDRDVSTAALHSVSTDRVYHVPLPDPPFRSRYVVGSSHGWLVTADEQSDLHLLNPVTGTQIALPPAHAVEGVELSFEEDGTACGHRAIT</sequence>
<gene>
    <name evidence="3" type="ORF">BAE44_0022184</name>
</gene>
<comment type="caution">
    <text evidence="3">The sequence shown here is derived from an EMBL/GenBank/DDBJ whole genome shotgun (WGS) entry which is preliminary data.</text>
</comment>
<evidence type="ECO:0000313" key="4">
    <source>
        <dbReference type="Proteomes" id="UP000095767"/>
    </source>
</evidence>
<evidence type="ECO:0000256" key="1">
    <source>
        <dbReference type="SAM" id="MobiDB-lite"/>
    </source>
</evidence>
<dbReference type="EMBL" id="LWDX02061938">
    <property type="protein sequence ID" value="OEL16794.1"/>
    <property type="molecule type" value="Genomic_DNA"/>
</dbReference>
<dbReference type="PANTHER" id="PTHR44586">
    <property type="entry name" value="F-BOX DOMAIN CONTAINING PROTEIN, EXPRESSED"/>
    <property type="match status" value="1"/>
</dbReference>
<evidence type="ECO:0000313" key="3">
    <source>
        <dbReference type="EMBL" id="OEL16794.1"/>
    </source>
</evidence>
<reference evidence="3 4" key="1">
    <citation type="submission" date="2016-09" db="EMBL/GenBank/DDBJ databases">
        <title>The draft genome of Dichanthelium oligosanthes: A C3 panicoid grass species.</title>
        <authorList>
            <person name="Studer A.J."/>
            <person name="Schnable J.C."/>
            <person name="Brutnell T.P."/>
        </authorList>
    </citation>
    <scope>NUCLEOTIDE SEQUENCE [LARGE SCALE GENOMIC DNA]</scope>
    <source>
        <strain evidence="4">cv. Kellogg 1175</strain>
        <tissue evidence="3">Leaf</tissue>
    </source>
</reference>
<dbReference type="InterPro" id="IPR005174">
    <property type="entry name" value="KIB1-4_b-propeller"/>
</dbReference>
<organism evidence="3 4">
    <name type="scientific">Dichanthelium oligosanthes</name>
    <dbReference type="NCBI Taxonomy" id="888268"/>
    <lineage>
        <taxon>Eukaryota</taxon>
        <taxon>Viridiplantae</taxon>
        <taxon>Streptophyta</taxon>
        <taxon>Embryophyta</taxon>
        <taxon>Tracheophyta</taxon>
        <taxon>Spermatophyta</taxon>
        <taxon>Magnoliopsida</taxon>
        <taxon>Liliopsida</taxon>
        <taxon>Poales</taxon>
        <taxon>Poaceae</taxon>
        <taxon>PACMAD clade</taxon>
        <taxon>Panicoideae</taxon>
        <taxon>Panicodae</taxon>
        <taxon>Paniceae</taxon>
        <taxon>Dichantheliinae</taxon>
        <taxon>Dichanthelium</taxon>
    </lineage>
</organism>
<dbReference type="Pfam" id="PF03478">
    <property type="entry name" value="Beta-prop_KIB1-4"/>
    <property type="match status" value="1"/>
</dbReference>
<accession>A0A1E5UVF8</accession>
<dbReference type="InterPro" id="IPR036047">
    <property type="entry name" value="F-box-like_dom_sf"/>
</dbReference>
<dbReference type="STRING" id="888268.A0A1E5UVF8"/>
<feature type="region of interest" description="Disordered" evidence="1">
    <location>
        <begin position="1"/>
        <end position="21"/>
    </location>
</feature>
<dbReference type="OrthoDB" id="692376at2759"/>
<proteinExistence type="predicted"/>
<name>A0A1E5UVF8_9POAL</name>
<dbReference type="Proteomes" id="UP000095767">
    <property type="component" value="Unassembled WGS sequence"/>
</dbReference>
<feature type="domain" description="KIB1-4 beta-propeller" evidence="2">
    <location>
        <begin position="95"/>
        <end position="151"/>
    </location>
</feature>
<evidence type="ECO:0000259" key="2">
    <source>
        <dbReference type="Pfam" id="PF03478"/>
    </source>
</evidence>
<dbReference type="PANTHER" id="PTHR44586:SF26">
    <property type="entry name" value="F-BOX DOMAIN-CONTAINING PROTEIN"/>
    <property type="match status" value="1"/>
</dbReference>
<dbReference type="SUPFAM" id="SSF81383">
    <property type="entry name" value="F-box domain"/>
    <property type="match status" value="1"/>
</dbReference>
<dbReference type="Gene3D" id="1.20.1280.50">
    <property type="match status" value="1"/>
</dbReference>
<keyword evidence="4" id="KW-1185">Reference proteome</keyword>